<name>A0AAE3VWQ7_9ACTN</name>
<evidence type="ECO:0000313" key="2">
    <source>
        <dbReference type="Proteomes" id="UP001240236"/>
    </source>
</evidence>
<dbReference type="RefSeq" id="WP_307237059.1">
    <property type="nucleotide sequence ID" value="NZ_JAUSUZ010000001.1"/>
</dbReference>
<accession>A0AAE3VWQ7</accession>
<gene>
    <name evidence="1" type="ORF">J2S42_001676</name>
</gene>
<sequence>MGGERAAAGLPSRMLGSSAPLGWRSVEAVTYADRPRAEEFAFRPGRSMLVLITSGQFLMERRDRDSWPATPAVPALLRRRVRS</sequence>
<dbReference type="Proteomes" id="UP001240236">
    <property type="component" value="Unassembled WGS sequence"/>
</dbReference>
<dbReference type="EMBL" id="JAUSUZ010000001">
    <property type="protein sequence ID" value="MDQ0365007.1"/>
    <property type="molecule type" value="Genomic_DNA"/>
</dbReference>
<dbReference type="AlphaFoldDB" id="A0AAE3VWQ7"/>
<organism evidence="1 2">
    <name type="scientific">Catenuloplanes indicus</name>
    <dbReference type="NCBI Taxonomy" id="137267"/>
    <lineage>
        <taxon>Bacteria</taxon>
        <taxon>Bacillati</taxon>
        <taxon>Actinomycetota</taxon>
        <taxon>Actinomycetes</taxon>
        <taxon>Micromonosporales</taxon>
        <taxon>Micromonosporaceae</taxon>
        <taxon>Catenuloplanes</taxon>
    </lineage>
</organism>
<proteinExistence type="predicted"/>
<protein>
    <submittedName>
        <fullName evidence="1">Uncharacterized protein</fullName>
    </submittedName>
</protein>
<evidence type="ECO:0000313" key="1">
    <source>
        <dbReference type="EMBL" id="MDQ0365007.1"/>
    </source>
</evidence>
<keyword evidence="2" id="KW-1185">Reference proteome</keyword>
<comment type="caution">
    <text evidence="1">The sequence shown here is derived from an EMBL/GenBank/DDBJ whole genome shotgun (WGS) entry which is preliminary data.</text>
</comment>
<reference evidence="1 2" key="1">
    <citation type="submission" date="2023-07" db="EMBL/GenBank/DDBJ databases">
        <title>Sequencing the genomes of 1000 actinobacteria strains.</title>
        <authorList>
            <person name="Klenk H.-P."/>
        </authorList>
    </citation>
    <scope>NUCLEOTIDE SEQUENCE [LARGE SCALE GENOMIC DNA]</scope>
    <source>
        <strain evidence="1 2">DSM 44709</strain>
    </source>
</reference>